<sequence>MKLSWKSKQVSTSSRDQCWSSVGGSGKGSVGGAWNKRKKRFTAPSAIVELMRYYSNPPPIATQIADHNLISPIDRNPRPLHQIPNDETNRIIMQHKMRTHQHIGLLST</sequence>
<gene>
    <name evidence="2" type="ORF">PIB30_071983</name>
</gene>
<evidence type="ECO:0000313" key="2">
    <source>
        <dbReference type="EMBL" id="MED6174748.1"/>
    </source>
</evidence>
<keyword evidence="3" id="KW-1185">Reference proteome</keyword>
<accession>A0ABU6VQ01</accession>
<dbReference type="EMBL" id="JASCZI010151877">
    <property type="protein sequence ID" value="MED6174748.1"/>
    <property type="molecule type" value="Genomic_DNA"/>
</dbReference>
<dbReference type="Proteomes" id="UP001341840">
    <property type="component" value="Unassembled WGS sequence"/>
</dbReference>
<evidence type="ECO:0000313" key="3">
    <source>
        <dbReference type="Proteomes" id="UP001341840"/>
    </source>
</evidence>
<organism evidence="2 3">
    <name type="scientific">Stylosanthes scabra</name>
    <dbReference type="NCBI Taxonomy" id="79078"/>
    <lineage>
        <taxon>Eukaryota</taxon>
        <taxon>Viridiplantae</taxon>
        <taxon>Streptophyta</taxon>
        <taxon>Embryophyta</taxon>
        <taxon>Tracheophyta</taxon>
        <taxon>Spermatophyta</taxon>
        <taxon>Magnoliopsida</taxon>
        <taxon>eudicotyledons</taxon>
        <taxon>Gunneridae</taxon>
        <taxon>Pentapetalae</taxon>
        <taxon>rosids</taxon>
        <taxon>fabids</taxon>
        <taxon>Fabales</taxon>
        <taxon>Fabaceae</taxon>
        <taxon>Papilionoideae</taxon>
        <taxon>50 kb inversion clade</taxon>
        <taxon>dalbergioids sensu lato</taxon>
        <taxon>Dalbergieae</taxon>
        <taxon>Pterocarpus clade</taxon>
        <taxon>Stylosanthes</taxon>
    </lineage>
</organism>
<comment type="caution">
    <text evidence="2">The sequence shown here is derived from an EMBL/GenBank/DDBJ whole genome shotgun (WGS) entry which is preliminary data.</text>
</comment>
<protein>
    <submittedName>
        <fullName evidence="2">Uncharacterized protein</fullName>
    </submittedName>
</protein>
<name>A0ABU6VQ01_9FABA</name>
<evidence type="ECO:0000256" key="1">
    <source>
        <dbReference type="SAM" id="MobiDB-lite"/>
    </source>
</evidence>
<proteinExistence type="predicted"/>
<feature type="compositionally biased region" description="Polar residues" evidence="1">
    <location>
        <begin position="1"/>
        <end position="19"/>
    </location>
</feature>
<reference evidence="2 3" key="1">
    <citation type="journal article" date="2023" name="Plants (Basel)">
        <title>Bridging the Gap: Combining Genomics and Transcriptomics Approaches to Understand Stylosanthes scabra, an Orphan Legume from the Brazilian Caatinga.</title>
        <authorList>
            <person name="Ferreira-Neto J.R.C."/>
            <person name="da Silva M.D."/>
            <person name="Binneck E."/>
            <person name="de Melo N.F."/>
            <person name="da Silva R.H."/>
            <person name="de Melo A.L.T.M."/>
            <person name="Pandolfi V."/>
            <person name="Bustamante F.O."/>
            <person name="Brasileiro-Vidal A.C."/>
            <person name="Benko-Iseppon A.M."/>
        </authorList>
    </citation>
    <scope>NUCLEOTIDE SEQUENCE [LARGE SCALE GENOMIC DNA]</scope>
    <source>
        <tissue evidence="2">Leaves</tissue>
    </source>
</reference>
<feature type="region of interest" description="Disordered" evidence="1">
    <location>
        <begin position="1"/>
        <end position="34"/>
    </location>
</feature>